<dbReference type="InterPro" id="IPR003856">
    <property type="entry name" value="LPS_length_determ_N"/>
</dbReference>
<sequence>MQTPSPRVQSADQIDLRQVFGTLRRFAPLLLLAPALVAGGTYALTKRQPPTYEASASVIAVDNDAQNSLINNTLVTAPPLPQGAVEQVMRSRSLLGDVVGRLEKTDLSPALVGTIRRDLANELAERDFTRFKVKARLDPQQRGVYELRAQAETPEAAQLLADAGVRALIAWDNSRAKQGVIRSRQSLQEQLRSLTARIAATPPGDLERQSLVAARGQLLQNLSQIAVLETAASGTLVLVSEPVAPLTPVSPRPLRNAALAGLLALFLSAAGALLSDSLRRRVEGPEDLLPLGLPLLGQLPLLRRRSLGEGFIQASRSGPLYESVGFLRINVLSLLPEGGQRRLVVSSAYPSEGKSSVTAALAESLGASGLRVLVIDADLRRPTQLKVWSPDRLATHPLPGTQPGLPPATTVPDMFLHPEAAFVTRVSPNVDLLPAGTPQSGGGGTGLLSQPGFRTHLDRWSQGYDYVLIDTPPMLSLSDTLAVAPYTDGVLLVVEGGKTRLADVERTLQNARVAKVRVLGLVLNKLARTGGTYYSYGYDADSTESPVRSSRSPVTQM</sequence>
<feature type="domain" description="CobQ/CobB/MinD/ParA nucleotide binding" evidence="8">
    <location>
        <begin position="352"/>
        <end position="528"/>
    </location>
</feature>
<dbReference type="EMBL" id="AP026562">
    <property type="protein sequence ID" value="BDP44120.1"/>
    <property type="molecule type" value="Genomic_DNA"/>
</dbReference>
<feature type="domain" description="Polysaccharide chain length determinant N-terminal" evidence="9">
    <location>
        <begin position="12"/>
        <end position="99"/>
    </location>
</feature>
<keyword evidence="10" id="KW-0614">Plasmid</keyword>
<evidence type="ECO:0000256" key="7">
    <source>
        <dbReference type="ARBA" id="ARBA00023136"/>
    </source>
</evidence>
<protein>
    <submittedName>
        <fullName evidence="10">ExoP</fullName>
    </submittedName>
</protein>
<proteinExistence type="predicted"/>
<keyword evidence="11" id="KW-1185">Reference proteome</keyword>
<evidence type="ECO:0000313" key="11">
    <source>
        <dbReference type="Proteomes" id="UP001064971"/>
    </source>
</evidence>
<dbReference type="SUPFAM" id="SSF52540">
    <property type="entry name" value="P-loop containing nucleoside triphosphate hydrolases"/>
    <property type="match status" value="1"/>
</dbReference>
<evidence type="ECO:0000256" key="3">
    <source>
        <dbReference type="ARBA" id="ARBA00022692"/>
    </source>
</evidence>
<keyword evidence="4" id="KW-0547">Nucleotide-binding</keyword>
<dbReference type="Proteomes" id="UP001064971">
    <property type="component" value="Plasmid pDAETH-2"/>
</dbReference>
<dbReference type="PANTHER" id="PTHR32309:SF31">
    <property type="entry name" value="CAPSULAR EXOPOLYSACCHARIDE FAMILY"/>
    <property type="match status" value="1"/>
</dbReference>
<dbReference type="Pfam" id="PF01656">
    <property type="entry name" value="CbiA"/>
    <property type="match status" value="1"/>
</dbReference>
<keyword evidence="6" id="KW-1133">Transmembrane helix</keyword>
<dbReference type="InterPro" id="IPR050445">
    <property type="entry name" value="Bact_polysacc_biosynth/exp"/>
</dbReference>
<dbReference type="CDD" id="cd05387">
    <property type="entry name" value="BY-kinase"/>
    <property type="match status" value="1"/>
</dbReference>
<dbReference type="PANTHER" id="PTHR32309">
    <property type="entry name" value="TYROSINE-PROTEIN KINASE"/>
    <property type="match status" value="1"/>
</dbReference>
<evidence type="ECO:0000259" key="9">
    <source>
        <dbReference type="Pfam" id="PF02706"/>
    </source>
</evidence>
<evidence type="ECO:0000259" key="8">
    <source>
        <dbReference type="Pfam" id="PF01656"/>
    </source>
</evidence>
<dbReference type="Gene3D" id="3.40.50.300">
    <property type="entry name" value="P-loop containing nucleotide triphosphate hydrolases"/>
    <property type="match status" value="1"/>
</dbReference>
<evidence type="ECO:0000256" key="4">
    <source>
        <dbReference type="ARBA" id="ARBA00022741"/>
    </source>
</evidence>
<evidence type="ECO:0000256" key="5">
    <source>
        <dbReference type="ARBA" id="ARBA00022840"/>
    </source>
</evidence>
<comment type="subcellular location">
    <subcellularLocation>
        <location evidence="1">Cell membrane</location>
        <topology evidence="1">Multi-pass membrane protein</topology>
    </subcellularLocation>
</comment>
<gene>
    <name evidence="10" type="ORF">DAETH_40890</name>
</gene>
<evidence type="ECO:0000313" key="10">
    <source>
        <dbReference type="EMBL" id="BDP44120.1"/>
    </source>
</evidence>
<organism evidence="10 11">
    <name type="scientific">Deinococcus aetherius</name>
    <dbReference type="NCBI Taxonomy" id="200252"/>
    <lineage>
        <taxon>Bacteria</taxon>
        <taxon>Thermotogati</taxon>
        <taxon>Deinococcota</taxon>
        <taxon>Deinococci</taxon>
        <taxon>Deinococcales</taxon>
        <taxon>Deinococcaceae</taxon>
        <taxon>Deinococcus</taxon>
    </lineage>
</organism>
<dbReference type="InterPro" id="IPR027417">
    <property type="entry name" value="P-loop_NTPase"/>
</dbReference>
<evidence type="ECO:0000256" key="1">
    <source>
        <dbReference type="ARBA" id="ARBA00004651"/>
    </source>
</evidence>
<geneLocation type="plasmid" evidence="10 11">
    <name>pDAETH-2</name>
</geneLocation>
<keyword evidence="5" id="KW-0067">ATP-binding</keyword>
<keyword evidence="3" id="KW-0812">Transmembrane</keyword>
<evidence type="ECO:0000256" key="2">
    <source>
        <dbReference type="ARBA" id="ARBA00022475"/>
    </source>
</evidence>
<reference evidence="10" key="1">
    <citation type="submission" date="2022-07" db="EMBL/GenBank/DDBJ databases">
        <title>Complete Genome Sequence of the Radioresistant Bacterium Deinococcus aetherius ST0316, Isolated from the Air Dust collected in Lower Stratosphere above Japan.</title>
        <authorList>
            <person name="Satoh K."/>
            <person name="Hagiwara K."/>
            <person name="Katsumata K."/>
            <person name="Kubo A."/>
            <person name="Yokobori S."/>
            <person name="Yamagishi A."/>
            <person name="Oono Y."/>
            <person name="Narumi I."/>
        </authorList>
    </citation>
    <scope>NUCLEOTIDE SEQUENCE</scope>
    <source>
        <strain evidence="10">ST0316</strain>
        <plasmid evidence="10">pDAETH-2</plasmid>
    </source>
</reference>
<dbReference type="InterPro" id="IPR002586">
    <property type="entry name" value="CobQ/CobB/MinD/ParA_Nub-bd_dom"/>
</dbReference>
<evidence type="ECO:0000256" key="6">
    <source>
        <dbReference type="ARBA" id="ARBA00022989"/>
    </source>
</evidence>
<dbReference type="RefSeq" id="WP_264778478.1">
    <property type="nucleotide sequence ID" value="NZ_AP026562.1"/>
</dbReference>
<name>A0ABM8AJX2_9DEIO</name>
<accession>A0ABM8AJX2</accession>
<dbReference type="Pfam" id="PF02706">
    <property type="entry name" value="Wzz"/>
    <property type="match status" value="1"/>
</dbReference>
<keyword evidence="7" id="KW-0472">Membrane</keyword>
<dbReference type="InterPro" id="IPR005702">
    <property type="entry name" value="Wzc-like_C"/>
</dbReference>
<keyword evidence="2" id="KW-1003">Cell membrane</keyword>